<dbReference type="PRINTS" id="PR01438">
    <property type="entry name" value="UNVRSLSTRESS"/>
</dbReference>
<proteinExistence type="inferred from homology"/>
<dbReference type="PANTHER" id="PTHR46268:SF6">
    <property type="entry name" value="UNIVERSAL STRESS PROTEIN UP12"/>
    <property type="match status" value="1"/>
</dbReference>
<evidence type="ECO:0000313" key="4">
    <source>
        <dbReference type="Proteomes" id="UP000515312"/>
    </source>
</evidence>
<protein>
    <submittedName>
        <fullName evidence="3">Universal stress protein</fullName>
    </submittedName>
</protein>
<dbReference type="InterPro" id="IPR006015">
    <property type="entry name" value="Universal_stress_UspA"/>
</dbReference>
<keyword evidence="4" id="KW-1185">Reference proteome</keyword>
<dbReference type="InterPro" id="IPR006016">
    <property type="entry name" value="UspA"/>
</dbReference>
<dbReference type="Pfam" id="PF00582">
    <property type="entry name" value="Usp"/>
    <property type="match status" value="2"/>
</dbReference>
<accession>A0A7G8BFP5</accession>
<gene>
    <name evidence="3" type="ORF">H7849_20125</name>
</gene>
<evidence type="ECO:0000313" key="3">
    <source>
        <dbReference type="EMBL" id="QNI31365.1"/>
    </source>
</evidence>
<dbReference type="AlphaFoldDB" id="A0A7G8BFP5"/>
<reference evidence="3 4" key="1">
    <citation type="submission" date="2020-08" db="EMBL/GenBank/DDBJ databases">
        <title>Edaphobacter telluris sp. nov. and Acidobacterium dinghuensis sp. nov., two acidobacteria isolated from forest soil.</title>
        <authorList>
            <person name="Fu J."/>
            <person name="Qiu L."/>
        </authorList>
    </citation>
    <scope>NUCLEOTIDE SEQUENCE [LARGE SCALE GENOMIC DNA]</scope>
    <source>
        <strain evidence="3">4Y35</strain>
    </source>
</reference>
<sequence length="305" mass="33049">MPVIGQPIALTVEKILFATDFSESSLKALAYVKKLAHHFGSAVTAAHVVDLSLATQSPEAAVGFSMPDLREIGEEGIRKVRQELRREHIIEKGIVLTGVNPASSIIEYAREFRPDLIVMGTKGKRNLERFILGSTAEDVLRHVTCPVLTVGPECVIPDGDNVSWSHILYATDFTPDTAHAALYALSLAQESKARVTLCHIILDRMGICAGSLRDSFLDELNAMVPEEVREWCSPECVVKQGEAPSTILKLANDGNADLVVLGVRPAIHLRTHVPAGVTYKVLASARCPVLTICGSAAFPWNGFFG</sequence>
<name>A0A7G8BFP5_9BACT</name>
<dbReference type="PANTHER" id="PTHR46268">
    <property type="entry name" value="STRESS RESPONSE PROTEIN NHAX"/>
    <property type="match status" value="1"/>
</dbReference>
<dbReference type="CDD" id="cd00293">
    <property type="entry name" value="USP-like"/>
    <property type="match status" value="2"/>
</dbReference>
<evidence type="ECO:0000259" key="2">
    <source>
        <dbReference type="Pfam" id="PF00582"/>
    </source>
</evidence>
<feature type="domain" description="UspA" evidence="2">
    <location>
        <begin position="13"/>
        <end position="150"/>
    </location>
</feature>
<dbReference type="InterPro" id="IPR014729">
    <property type="entry name" value="Rossmann-like_a/b/a_fold"/>
</dbReference>
<dbReference type="KEGG" id="adin:H7849_20125"/>
<dbReference type="EMBL" id="CP060394">
    <property type="protein sequence ID" value="QNI31365.1"/>
    <property type="molecule type" value="Genomic_DNA"/>
</dbReference>
<organism evidence="3 4">
    <name type="scientific">Alloacidobacterium dinghuense</name>
    <dbReference type="NCBI Taxonomy" id="2763107"/>
    <lineage>
        <taxon>Bacteria</taxon>
        <taxon>Pseudomonadati</taxon>
        <taxon>Acidobacteriota</taxon>
        <taxon>Terriglobia</taxon>
        <taxon>Terriglobales</taxon>
        <taxon>Acidobacteriaceae</taxon>
        <taxon>Alloacidobacterium</taxon>
    </lineage>
</organism>
<dbReference type="Gene3D" id="3.40.50.620">
    <property type="entry name" value="HUPs"/>
    <property type="match status" value="2"/>
</dbReference>
<evidence type="ECO:0000256" key="1">
    <source>
        <dbReference type="ARBA" id="ARBA00008791"/>
    </source>
</evidence>
<feature type="domain" description="UspA" evidence="2">
    <location>
        <begin position="165"/>
        <end position="291"/>
    </location>
</feature>
<dbReference type="SUPFAM" id="SSF52402">
    <property type="entry name" value="Adenine nucleotide alpha hydrolases-like"/>
    <property type="match status" value="2"/>
</dbReference>
<comment type="similarity">
    <text evidence="1">Belongs to the universal stress protein A family.</text>
</comment>
<dbReference type="Proteomes" id="UP000515312">
    <property type="component" value="Chromosome"/>
</dbReference>
<dbReference type="RefSeq" id="WP_186741945.1">
    <property type="nucleotide sequence ID" value="NZ_CP060394.1"/>
</dbReference>